<gene>
    <name evidence="3" type="ORF">CR513_56273</name>
</gene>
<sequence length="581" mass="66004">MEIGIEKMKEDKDMPNLNIVSNSMSESCCNCNELEERSKKAEMSCAELEFKLQKKNEQCEALEAKLKALEDELEILRVTSEGLKEKREVGNVKESEVETIIDLTDDNKVVQLMIENSVLKCEKKRAESEVEVWKDKYWKMESWASQLKLESGSYYHEGNGTKEESNQIRTAGCLHLEPIIDSKMHPVGRVRRQLTFEIEEIPSKKMAPSTPIVPKSASVVVIDIVDSDDEPNISQQPVLNCRDSRNISVSSCFAAENEKMCSSYAQNNEEDLNSDEDLPFVATPKRKRNCNVVTSESERDDDDDVQVCKVKKIHIQEEVSPEQVRCDTNNSVTVSTSADYKITSTVTPRQRLMPLRKLTKKSQECKRAYTSSKVKHQQNILTNDHDNDELEEDLSECEDEGLSDFIVDDFDVSSGDDKSSKSEDASNGDVDSDSSNSQGVLDNDMDSDEEMDFSKILSQIHRSKDHMEWEFEADMLAAFGKDSELCMKAVCALYQQQTSEEQMSRGALFSNQRGFSKFDANRGSTLAEFLTHGDPRGGLKKSVKEMQEHDPKALELCRTLAIRYSKQLYQIYKNKEDPFFP</sequence>
<feature type="compositionally biased region" description="Acidic residues" evidence="2">
    <location>
        <begin position="386"/>
        <end position="395"/>
    </location>
</feature>
<dbReference type="AlphaFoldDB" id="A0A371EGD6"/>
<protein>
    <submittedName>
        <fullName evidence="3">Uncharacterized protein</fullName>
    </submittedName>
</protein>
<keyword evidence="4" id="KW-1185">Reference proteome</keyword>
<evidence type="ECO:0000256" key="2">
    <source>
        <dbReference type="SAM" id="MobiDB-lite"/>
    </source>
</evidence>
<feature type="region of interest" description="Disordered" evidence="2">
    <location>
        <begin position="413"/>
        <end position="446"/>
    </location>
</feature>
<dbReference type="PANTHER" id="PTHR34380">
    <property type="entry name" value="BNAA03G12380D PROTEIN"/>
    <property type="match status" value="1"/>
</dbReference>
<dbReference type="Proteomes" id="UP000257109">
    <property type="component" value="Unassembled WGS sequence"/>
</dbReference>
<evidence type="ECO:0000313" key="4">
    <source>
        <dbReference type="Proteomes" id="UP000257109"/>
    </source>
</evidence>
<evidence type="ECO:0000256" key="1">
    <source>
        <dbReference type="SAM" id="Coils"/>
    </source>
</evidence>
<feature type="compositionally biased region" description="Polar residues" evidence="2">
    <location>
        <begin position="369"/>
        <end position="382"/>
    </location>
</feature>
<name>A0A371EGD6_MUCPR</name>
<comment type="caution">
    <text evidence="3">The sequence shown here is derived from an EMBL/GenBank/DDBJ whole genome shotgun (WGS) entry which is preliminary data.</text>
</comment>
<dbReference type="OrthoDB" id="1899721at2759"/>
<dbReference type="PANTHER" id="PTHR34380:SF1">
    <property type="entry name" value="OS01G0221300 PROTEIN"/>
    <property type="match status" value="1"/>
</dbReference>
<dbReference type="STRING" id="157652.A0A371EGD6"/>
<feature type="region of interest" description="Disordered" evidence="2">
    <location>
        <begin position="369"/>
        <end position="395"/>
    </location>
</feature>
<feature type="non-terminal residue" evidence="3">
    <location>
        <position position="1"/>
    </location>
</feature>
<reference evidence="3" key="1">
    <citation type="submission" date="2018-05" db="EMBL/GenBank/DDBJ databases">
        <title>Draft genome of Mucuna pruriens seed.</title>
        <authorList>
            <person name="Nnadi N.E."/>
            <person name="Vos R."/>
            <person name="Hasami M.H."/>
            <person name="Devisetty U.K."/>
            <person name="Aguiy J.C."/>
        </authorList>
    </citation>
    <scope>NUCLEOTIDE SEQUENCE [LARGE SCALE GENOMIC DNA]</scope>
    <source>
        <strain evidence="3">JCA_2017</strain>
    </source>
</reference>
<feature type="compositionally biased region" description="Low complexity" evidence="2">
    <location>
        <begin position="425"/>
        <end position="440"/>
    </location>
</feature>
<feature type="compositionally biased region" description="Basic and acidic residues" evidence="2">
    <location>
        <begin position="415"/>
        <end position="424"/>
    </location>
</feature>
<evidence type="ECO:0000313" key="3">
    <source>
        <dbReference type="EMBL" id="RDX65098.1"/>
    </source>
</evidence>
<dbReference type="EMBL" id="QJKJ01014068">
    <property type="protein sequence ID" value="RDX65098.1"/>
    <property type="molecule type" value="Genomic_DNA"/>
</dbReference>
<accession>A0A371EGD6</accession>
<organism evidence="3 4">
    <name type="scientific">Mucuna pruriens</name>
    <name type="common">Velvet bean</name>
    <name type="synonym">Dolichos pruriens</name>
    <dbReference type="NCBI Taxonomy" id="157652"/>
    <lineage>
        <taxon>Eukaryota</taxon>
        <taxon>Viridiplantae</taxon>
        <taxon>Streptophyta</taxon>
        <taxon>Embryophyta</taxon>
        <taxon>Tracheophyta</taxon>
        <taxon>Spermatophyta</taxon>
        <taxon>Magnoliopsida</taxon>
        <taxon>eudicotyledons</taxon>
        <taxon>Gunneridae</taxon>
        <taxon>Pentapetalae</taxon>
        <taxon>rosids</taxon>
        <taxon>fabids</taxon>
        <taxon>Fabales</taxon>
        <taxon>Fabaceae</taxon>
        <taxon>Papilionoideae</taxon>
        <taxon>50 kb inversion clade</taxon>
        <taxon>NPAAA clade</taxon>
        <taxon>indigoferoid/millettioid clade</taxon>
        <taxon>Phaseoleae</taxon>
        <taxon>Mucuna</taxon>
    </lineage>
</organism>
<keyword evidence="1" id="KW-0175">Coiled coil</keyword>
<feature type="coiled-coil region" evidence="1">
    <location>
        <begin position="31"/>
        <end position="136"/>
    </location>
</feature>
<proteinExistence type="predicted"/>